<evidence type="ECO:0000256" key="1">
    <source>
        <dbReference type="ARBA" id="ARBA00022485"/>
    </source>
</evidence>
<reference evidence="7 8" key="1">
    <citation type="submission" date="2018-08" db="EMBL/GenBank/DDBJ databases">
        <title>The metabolism and importance of syntrophic acetate oxidation coupled to methane or sulfide production in haloalkaline environments.</title>
        <authorList>
            <person name="Timmers P.H.A."/>
            <person name="Vavourakis C.D."/>
            <person name="Sorokin D.Y."/>
            <person name="Sinninghe Damste J.S."/>
            <person name="Muyzer G."/>
            <person name="Stams A.J.M."/>
            <person name="Plugge C.M."/>
        </authorList>
    </citation>
    <scope>NUCLEOTIDE SEQUENCE [LARGE SCALE GENOMIC DNA]</scope>
    <source>
        <strain evidence="7">MSAO_Bac1</strain>
    </source>
</reference>
<evidence type="ECO:0000256" key="5">
    <source>
        <dbReference type="ARBA" id="ARBA00023014"/>
    </source>
</evidence>
<dbReference type="PANTHER" id="PTHR43255">
    <property type="entry name" value="IRON-SULFUR-BINDING OXIDOREDUCTASE FADF-RELATED-RELATED"/>
    <property type="match status" value="1"/>
</dbReference>
<evidence type="ECO:0000256" key="4">
    <source>
        <dbReference type="ARBA" id="ARBA00023004"/>
    </source>
</evidence>
<dbReference type="SUPFAM" id="SSF46548">
    <property type="entry name" value="alpha-helical ferredoxin"/>
    <property type="match status" value="1"/>
</dbReference>
<keyword evidence="5" id="KW-0411">Iron-sulfur</keyword>
<dbReference type="InterPro" id="IPR017896">
    <property type="entry name" value="4Fe4S_Fe-S-bd"/>
</dbReference>
<accession>A0A424YCS0</accession>
<dbReference type="Pfam" id="PF13183">
    <property type="entry name" value="Fer4_8"/>
    <property type="match status" value="1"/>
</dbReference>
<gene>
    <name evidence="7" type="ORF">D5R97_07585</name>
</gene>
<evidence type="ECO:0000313" key="8">
    <source>
        <dbReference type="Proteomes" id="UP000285138"/>
    </source>
</evidence>
<dbReference type="GO" id="GO:0016491">
    <property type="term" value="F:oxidoreductase activity"/>
    <property type="evidence" value="ECO:0007669"/>
    <property type="project" value="UniProtKB-KW"/>
</dbReference>
<evidence type="ECO:0000259" key="6">
    <source>
        <dbReference type="PROSITE" id="PS51379"/>
    </source>
</evidence>
<name>A0A424YCS0_9FIRM</name>
<feature type="domain" description="4Fe-4S ferredoxin-type" evidence="6">
    <location>
        <begin position="75"/>
        <end position="97"/>
    </location>
</feature>
<dbReference type="Gene3D" id="1.10.1060.10">
    <property type="entry name" value="Alpha-helical ferredoxin"/>
    <property type="match status" value="1"/>
</dbReference>
<dbReference type="EMBL" id="QZAA01000199">
    <property type="protein sequence ID" value="RQD74574.1"/>
    <property type="molecule type" value="Genomic_DNA"/>
</dbReference>
<dbReference type="PROSITE" id="PS00198">
    <property type="entry name" value="4FE4S_FER_1"/>
    <property type="match status" value="1"/>
</dbReference>
<evidence type="ECO:0000256" key="3">
    <source>
        <dbReference type="ARBA" id="ARBA00023002"/>
    </source>
</evidence>
<comment type="caution">
    <text evidence="7">The sequence shown here is derived from an EMBL/GenBank/DDBJ whole genome shotgun (WGS) entry which is preliminary data.</text>
</comment>
<protein>
    <submittedName>
        <fullName evidence="7">4Fe-4S dicluster domain-containing protein</fullName>
    </submittedName>
</protein>
<keyword evidence="3" id="KW-0560">Oxidoreductase</keyword>
<sequence length="190" mass="21090">MEQVALNSVLKSSQPLIQEITEKSHVDVNKCYQCGTCAAGCPVAYLSDYSPRQIVRMLQSGLVEDVFKSRMIWLCIGCGNCLSRCPRKIDVPHLHDTLRIISKEKGFPPAEKGVDVFIDSFLTTVRMTGRLYEAGLTMLYNTRSGNLMAGMDVAPHMMKLGKISPFPHLIKGRGEVARIFKKVQEAKGGK</sequence>
<feature type="domain" description="4Fe-4S ferredoxin-type" evidence="6">
    <location>
        <begin position="22"/>
        <end position="52"/>
    </location>
</feature>
<dbReference type="PANTHER" id="PTHR43255:SF1">
    <property type="entry name" value="IRON-SULFUR-BINDING OXIDOREDUCTASE FADF-RELATED"/>
    <property type="match status" value="1"/>
</dbReference>
<dbReference type="AlphaFoldDB" id="A0A424YCS0"/>
<dbReference type="GO" id="GO:0051539">
    <property type="term" value="F:4 iron, 4 sulfur cluster binding"/>
    <property type="evidence" value="ECO:0007669"/>
    <property type="project" value="UniProtKB-KW"/>
</dbReference>
<keyword evidence="4" id="KW-0408">Iron</keyword>
<evidence type="ECO:0000256" key="2">
    <source>
        <dbReference type="ARBA" id="ARBA00022723"/>
    </source>
</evidence>
<dbReference type="InterPro" id="IPR051460">
    <property type="entry name" value="HdrC_iron-sulfur_subunit"/>
</dbReference>
<proteinExistence type="predicted"/>
<dbReference type="GO" id="GO:0046872">
    <property type="term" value="F:metal ion binding"/>
    <property type="evidence" value="ECO:0007669"/>
    <property type="project" value="UniProtKB-KW"/>
</dbReference>
<dbReference type="PROSITE" id="PS51379">
    <property type="entry name" value="4FE4S_FER_2"/>
    <property type="match status" value="2"/>
</dbReference>
<organism evidence="7 8">
    <name type="scientific">Candidatus Syntrophonatronum acetioxidans</name>
    <dbReference type="NCBI Taxonomy" id="1795816"/>
    <lineage>
        <taxon>Bacteria</taxon>
        <taxon>Bacillati</taxon>
        <taxon>Bacillota</taxon>
        <taxon>Clostridia</taxon>
        <taxon>Eubacteriales</taxon>
        <taxon>Syntrophomonadaceae</taxon>
        <taxon>Candidatus Syntrophonatronum</taxon>
    </lineage>
</organism>
<dbReference type="GO" id="GO:0005886">
    <property type="term" value="C:plasma membrane"/>
    <property type="evidence" value="ECO:0007669"/>
    <property type="project" value="TreeGrafter"/>
</dbReference>
<keyword evidence="2" id="KW-0479">Metal-binding</keyword>
<dbReference type="InterPro" id="IPR017900">
    <property type="entry name" value="4Fe4S_Fe_S_CS"/>
</dbReference>
<dbReference type="InterPro" id="IPR009051">
    <property type="entry name" value="Helical_ferredxn"/>
</dbReference>
<keyword evidence="1" id="KW-0004">4Fe-4S</keyword>
<evidence type="ECO:0000313" key="7">
    <source>
        <dbReference type="EMBL" id="RQD74574.1"/>
    </source>
</evidence>
<dbReference type="Proteomes" id="UP000285138">
    <property type="component" value="Unassembled WGS sequence"/>
</dbReference>